<keyword evidence="1" id="KW-1133">Transmembrane helix</keyword>
<dbReference type="PANTHER" id="PTHR34220">
    <property type="entry name" value="SENSOR HISTIDINE KINASE YPDA"/>
    <property type="match status" value="1"/>
</dbReference>
<dbReference type="InterPro" id="IPR050640">
    <property type="entry name" value="Bact_2-comp_sensor_kinase"/>
</dbReference>
<evidence type="ECO:0000256" key="1">
    <source>
        <dbReference type="SAM" id="Phobius"/>
    </source>
</evidence>
<dbReference type="RefSeq" id="WP_367886041.1">
    <property type="nucleotide sequence ID" value="NZ_CP130612.1"/>
</dbReference>
<reference evidence="3" key="1">
    <citation type="submission" date="2023-07" db="EMBL/GenBank/DDBJ databases">
        <authorList>
            <person name="Haufschild T."/>
            <person name="Kallscheuer N."/>
            <person name="Hammer J."/>
            <person name="Kohn T."/>
            <person name="Kabuu M."/>
            <person name="Jogler M."/>
            <person name="Wohfarth N."/>
            <person name="Heuer A."/>
            <person name="Rohde M."/>
            <person name="van Teeseling M.C.F."/>
            <person name="Jogler C."/>
        </authorList>
    </citation>
    <scope>NUCLEOTIDE SEQUENCE</scope>
    <source>
        <strain evidence="3">Strain 138</strain>
        <strain evidence="4">Strain 318</strain>
    </source>
</reference>
<dbReference type="InterPro" id="IPR036890">
    <property type="entry name" value="HATPase_C_sf"/>
</dbReference>
<dbReference type="AlphaFoldDB" id="A0AA49JW00"/>
<sequence>MNPSRRLRIAIVAVWIVPALVATLGLRLVPSRLNPDLGLLPILASQLLIWLPWGVWSSLIAALGERLPFERGGLLRSLAAHAVLGVFVVLAQIVVIWAVTLAFGMNEPRSLESTLVIGIRLYGDLLLVIYCAVVGTFAGLRWQRQWQAAALQAAQLREDVARASLQALRAQLNPHFLFNALNAVVTLIGRDPALARDMVVRLADLLRATLTAGEAQETSLDQELDLTRRYLEIEQLRFADRLRVEWVIEPGLGHWRVPAFALQPLVENALRHGLARRRAPGTVQIIARRDDTVLELRVGNDGPDEPVDAAATDGAGIAVGNLRARCERLYGADASLALQPRADRGMDAILRLPPRSS</sequence>
<dbReference type="EMBL" id="CP130613">
    <property type="protein sequence ID" value="WKW16087.1"/>
    <property type="molecule type" value="Genomic_DNA"/>
</dbReference>
<feature type="transmembrane region" description="Helical" evidence="1">
    <location>
        <begin position="119"/>
        <end position="140"/>
    </location>
</feature>
<keyword evidence="1" id="KW-0812">Transmembrane</keyword>
<feature type="domain" description="Signal transduction histidine kinase internal region" evidence="2">
    <location>
        <begin position="163"/>
        <end position="242"/>
    </location>
</feature>
<dbReference type="GO" id="GO:0000155">
    <property type="term" value="F:phosphorelay sensor kinase activity"/>
    <property type="evidence" value="ECO:0007669"/>
    <property type="project" value="InterPro"/>
</dbReference>
<dbReference type="InterPro" id="IPR010559">
    <property type="entry name" value="Sig_transdc_His_kin_internal"/>
</dbReference>
<evidence type="ECO:0000313" key="5">
    <source>
        <dbReference type="Proteomes" id="UP001229955"/>
    </source>
</evidence>
<dbReference type="Proteomes" id="UP001229955">
    <property type="component" value="Chromosome"/>
</dbReference>
<keyword evidence="3" id="KW-0808">Transferase</keyword>
<proteinExistence type="predicted"/>
<evidence type="ECO:0000313" key="4">
    <source>
        <dbReference type="EMBL" id="WKW16087.1"/>
    </source>
</evidence>
<gene>
    <name evidence="3" type="ORF">Strain138_002496</name>
    <name evidence="4" type="ORF">Strain318_002496</name>
</gene>
<accession>A0AA49K1K7</accession>
<keyword evidence="5" id="KW-1185">Reference proteome</keyword>
<dbReference type="KEGG" id="pspc:Strain318_002496"/>
<accession>A0AA49JW00</accession>
<dbReference type="PANTHER" id="PTHR34220:SF7">
    <property type="entry name" value="SENSOR HISTIDINE KINASE YPDA"/>
    <property type="match status" value="1"/>
</dbReference>
<dbReference type="SUPFAM" id="SSF55874">
    <property type="entry name" value="ATPase domain of HSP90 chaperone/DNA topoisomerase II/histidine kinase"/>
    <property type="match status" value="1"/>
</dbReference>
<evidence type="ECO:0000259" key="2">
    <source>
        <dbReference type="Pfam" id="PF06580"/>
    </source>
</evidence>
<keyword evidence="1" id="KW-0472">Membrane</keyword>
<dbReference type="Pfam" id="PF06580">
    <property type="entry name" value="His_kinase"/>
    <property type="match status" value="1"/>
</dbReference>
<organism evidence="3">
    <name type="scientific">Pseudogemmatithrix spongiicola</name>
    <dbReference type="NCBI Taxonomy" id="3062599"/>
    <lineage>
        <taxon>Bacteria</taxon>
        <taxon>Pseudomonadati</taxon>
        <taxon>Gemmatimonadota</taxon>
        <taxon>Gemmatimonadia</taxon>
        <taxon>Gemmatimonadales</taxon>
        <taxon>Gemmatimonadaceae</taxon>
        <taxon>Pseudogemmatithrix</taxon>
    </lineage>
</organism>
<dbReference type="GO" id="GO:0016020">
    <property type="term" value="C:membrane"/>
    <property type="evidence" value="ECO:0007669"/>
    <property type="project" value="InterPro"/>
</dbReference>
<feature type="transmembrane region" description="Helical" evidence="1">
    <location>
        <begin position="38"/>
        <end position="63"/>
    </location>
</feature>
<protein>
    <submittedName>
        <fullName evidence="3">Histidine kinase</fullName>
    </submittedName>
</protein>
<evidence type="ECO:0000313" key="3">
    <source>
        <dbReference type="EMBL" id="WKW13180.1"/>
    </source>
</evidence>
<feature type="transmembrane region" description="Helical" evidence="1">
    <location>
        <begin position="7"/>
        <end position="26"/>
    </location>
</feature>
<name>A0AA49JW00_9BACT</name>
<keyword evidence="3" id="KW-0418">Kinase</keyword>
<dbReference type="EMBL" id="CP130612">
    <property type="protein sequence ID" value="WKW13180.1"/>
    <property type="molecule type" value="Genomic_DNA"/>
</dbReference>
<feature type="transmembrane region" description="Helical" evidence="1">
    <location>
        <begin position="75"/>
        <end position="99"/>
    </location>
</feature>
<dbReference type="Gene3D" id="3.30.565.10">
    <property type="entry name" value="Histidine kinase-like ATPase, C-terminal domain"/>
    <property type="match status" value="1"/>
</dbReference>